<gene>
    <name evidence="1" type="ORF">CCMP2556_LOCUS17763</name>
</gene>
<name>A0ABP0KV78_9DINO</name>
<accession>A0ABP0KV78</accession>
<protein>
    <submittedName>
        <fullName evidence="1">Uncharacterized protein</fullName>
    </submittedName>
</protein>
<dbReference type="Proteomes" id="UP001642484">
    <property type="component" value="Unassembled WGS sequence"/>
</dbReference>
<keyword evidence="2" id="KW-1185">Reference proteome</keyword>
<dbReference type="EMBL" id="CAXAMN010009913">
    <property type="protein sequence ID" value="CAK9030138.1"/>
    <property type="molecule type" value="Genomic_DNA"/>
</dbReference>
<proteinExistence type="predicted"/>
<comment type="caution">
    <text evidence="1">The sequence shown here is derived from an EMBL/GenBank/DDBJ whole genome shotgun (WGS) entry which is preliminary data.</text>
</comment>
<sequence length="124" mass="14083">MARARDAGDRRQETPQRLANESLAQLFLERAARMGHEEAMKRWVEPLARAKRWQEVVPWLLRMQSKASLVQFVKLQKASVPIAPFHMYRAEQLLSDLAQQGFADAAQLLARLKTSTAREGGGEL</sequence>
<organism evidence="1 2">
    <name type="scientific">Durusdinium trenchii</name>
    <dbReference type="NCBI Taxonomy" id="1381693"/>
    <lineage>
        <taxon>Eukaryota</taxon>
        <taxon>Sar</taxon>
        <taxon>Alveolata</taxon>
        <taxon>Dinophyceae</taxon>
        <taxon>Suessiales</taxon>
        <taxon>Symbiodiniaceae</taxon>
        <taxon>Durusdinium</taxon>
    </lineage>
</organism>
<evidence type="ECO:0000313" key="1">
    <source>
        <dbReference type="EMBL" id="CAK9030138.1"/>
    </source>
</evidence>
<evidence type="ECO:0000313" key="2">
    <source>
        <dbReference type="Proteomes" id="UP001642484"/>
    </source>
</evidence>
<reference evidence="1 2" key="1">
    <citation type="submission" date="2024-02" db="EMBL/GenBank/DDBJ databases">
        <authorList>
            <person name="Chen Y."/>
            <person name="Shah S."/>
            <person name="Dougan E. K."/>
            <person name="Thang M."/>
            <person name="Chan C."/>
        </authorList>
    </citation>
    <scope>NUCLEOTIDE SEQUENCE [LARGE SCALE GENOMIC DNA]</scope>
</reference>